<evidence type="ECO:0000313" key="3">
    <source>
        <dbReference type="Proteomes" id="UP000008549"/>
    </source>
</evidence>
<feature type="compositionally biased region" description="Polar residues" evidence="1">
    <location>
        <begin position="22"/>
        <end position="34"/>
    </location>
</feature>
<protein>
    <submittedName>
        <fullName evidence="2">Protein CBG07917</fullName>
    </submittedName>
</protein>
<organism evidence="2 3">
    <name type="scientific">Caenorhabditis briggsae</name>
    <dbReference type="NCBI Taxonomy" id="6238"/>
    <lineage>
        <taxon>Eukaryota</taxon>
        <taxon>Metazoa</taxon>
        <taxon>Ecdysozoa</taxon>
        <taxon>Nematoda</taxon>
        <taxon>Chromadorea</taxon>
        <taxon>Rhabditida</taxon>
        <taxon>Rhabditina</taxon>
        <taxon>Rhabditomorpha</taxon>
        <taxon>Rhabditoidea</taxon>
        <taxon>Rhabditidae</taxon>
        <taxon>Peloderinae</taxon>
        <taxon>Caenorhabditis</taxon>
    </lineage>
</organism>
<feature type="compositionally biased region" description="Polar residues" evidence="1">
    <location>
        <begin position="270"/>
        <end position="280"/>
    </location>
</feature>
<dbReference type="KEGG" id="cbr:CBG_07917"/>
<dbReference type="GeneID" id="8573925"/>
<dbReference type="OMA" id="DDWKERH"/>
<dbReference type="STRING" id="6238.A8X567"/>
<evidence type="ECO:0000313" key="2">
    <source>
        <dbReference type="EMBL" id="CAP27842.1"/>
    </source>
</evidence>
<dbReference type="CTD" id="8573925"/>
<accession>A8X567</accession>
<reference evidence="2 3" key="1">
    <citation type="journal article" date="2003" name="PLoS Biol.">
        <title>The genome sequence of Caenorhabditis briggsae: a platform for comparative genomics.</title>
        <authorList>
            <person name="Stein L.D."/>
            <person name="Bao Z."/>
            <person name="Blasiar D."/>
            <person name="Blumenthal T."/>
            <person name="Brent M.R."/>
            <person name="Chen N."/>
            <person name="Chinwalla A."/>
            <person name="Clarke L."/>
            <person name="Clee C."/>
            <person name="Coghlan A."/>
            <person name="Coulson A."/>
            <person name="D'Eustachio P."/>
            <person name="Fitch D.H."/>
            <person name="Fulton L.A."/>
            <person name="Fulton R.E."/>
            <person name="Griffiths-Jones S."/>
            <person name="Harris T.W."/>
            <person name="Hillier L.W."/>
            <person name="Kamath R."/>
            <person name="Kuwabara P.E."/>
            <person name="Mardis E.R."/>
            <person name="Marra M.A."/>
            <person name="Miner T.L."/>
            <person name="Minx P."/>
            <person name="Mullikin J.C."/>
            <person name="Plumb R.W."/>
            <person name="Rogers J."/>
            <person name="Schein J.E."/>
            <person name="Sohrmann M."/>
            <person name="Spieth J."/>
            <person name="Stajich J.E."/>
            <person name="Wei C."/>
            <person name="Willey D."/>
            <person name="Wilson R.K."/>
            <person name="Durbin R."/>
            <person name="Waterston R.H."/>
        </authorList>
    </citation>
    <scope>NUCLEOTIDE SEQUENCE [LARGE SCALE GENOMIC DNA]</scope>
    <source>
        <strain evidence="2 3">AF16</strain>
    </source>
</reference>
<dbReference type="AlphaFoldDB" id="A8X567"/>
<feature type="region of interest" description="Disordered" evidence="1">
    <location>
        <begin position="400"/>
        <end position="442"/>
    </location>
</feature>
<sequence length="442" mass="48091">MNEQRHHKPPQPPPQQQRDRTNTVYYDAQSNFGTPPNADGIVGISAAASSAKDYKDYKMGLRKASGSSDRGAGGGGGDDVLYERVHTERRHHLSTSSSSPYPHRPSSREQQHSRPSHQSTVIHHQIRSPSSATSSGTVIMAPMSSSYDYSVGSSASPSAFRAQSEVAGSQWAPRAQEDFRPGPRASSAANIDALFAPKGNQRTQSTSSGVTRLQDSGSRMTAGGYDPSANIVYTRRTGEPSRGPRDPPKDYSVVGAYERSHEQPIYSTRGPPTTRGSVRQHSNEYELDPRLNVTYPQFYVDDWKERHHNPRGGSAAGTPQNSGYPRGAGAPRHSPSFTTTTGHQMTGRPRFGSEAGVGGGGNIGNTSRHLYEEVPMGVNGYRSPSGYGMKETAILDDYDNVPSEFLEENRAEAQRKKKDEEMSTKDDGGSAIYQPGRYQPDN</sequence>
<feature type="compositionally biased region" description="Basic and acidic residues" evidence="1">
    <location>
        <begin position="236"/>
        <end position="249"/>
    </location>
</feature>
<feature type="region of interest" description="Disordered" evidence="1">
    <location>
        <begin position="62"/>
        <end position="285"/>
    </location>
</feature>
<dbReference type="Proteomes" id="UP000008549">
    <property type="component" value="Unassembled WGS sequence"/>
</dbReference>
<dbReference type="HOGENOM" id="CLU_050431_0_0_1"/>
<name>A8X567_CAEBR</name>
<dbReference type="InParanoid" id="A8X567"/>
<feature type="compositionally biased region" description="Low complexity" evidence="1">
    <location>
        <begin position="144"/>
        <end position="158"/>
    </location>
</feature>
<reference evidence="2 3" key="2">
    <citation type="journal article" date="2011" name="PLoS Genet.">
        <title>Caenorhabditis briggsae recombinant inbred line genotypes reveal inter-strain incompatibility and the evolution of recombination.</title>
        <authorList>
            <person name="Ross J.A."/>
            <person name="Koboldt D.C."/>
            <person name="Staisch J.E."/>
            <person name="Chamberlin H.M."/>
            <person name="Gupta B.P."/>
            <person name="Miller R.D."/>
            <person name="Baird S.E."/>
            <person name="Haag E.S."/>
        </authorList>
    </citation>
    <scope>NUCLEOTIDE SEQUENCE [LARGE SCALE GENOMIC DNA]</scope>
    <source>
        <strain evidence="2 3">AF16</strain>
    </source>
</reference>
<proteinExistence type="predicted"/>
<gene>
    <name evidence="2 4" type="ORF">CBG07917</name>
    <name evidence="2" type="ORF">CBG_07917</name>
</gene>
<dbReference type="RefSeq" id="XP_002631926.1">
    <property type="nucleotide sequence ID" value="XM_002631880.1"/>
</dbReference>
<feature type="region of interest" description="Disordered" evidence="1">
    <location>
        <begin position="304"/>
        <end position="366"/>
    </location>
</feature>
<keyword evidence="3" id="KW-1185">Reference proteome</keyword>
<dbReference type="WormBase" id="CBG07917">
    <property type="protein sequence ID" value="CBP39045"/>
    <property type="gene ID" value="WBGene00029809"/>
</dbReference>
<feature type="compositionally biased region" description="Basic and acidic residues" evidence="1">
    <location>
        <begin position="407"/>
        <end position="428"/>
    </location>
</feature>
<evidence type="ECO:0000313" key="4">
    <source>
        <dbReference type="WormBase" id="CBG07917"/>
    </source>
</evidence>
<feature type="region of interest" description="Disordered" evidence="1">
    <location>
        <begin position="1"/>
        <end position="40"/>
    </location>
</feature>
<evidence type="ECO:0000256" key="1">
    <source>
        <dbReference type="SAM" id="MobiDB-lite"/>
    </source>
</evidence>
<feature type="compositionally biased region" description="Polar residues" evidence="1">
    <location>
        <begin position="200"/>
        <end position="219"/>
    </location>
</feature>
<feature type="compositionally biased region" description="Polar residues" evidence="1">
    <location>
        <begin position="335"/>
        <end position="344"/>
    </location>
</feature>
<dbReference type="EMBL" id="HE600965">
    <property type="protein sequence ID" value="CAP27842.1"/>
    <property type="molecule type" value="Genomic_DNA"/>
</dbReference>
<feature type="compositionally biased region" description="Polar residues" evidence="1">
    <location>
        <begin position="116"/>
        <end position="137"/>
    </location>
</feature>
<dbReference type="eggNOG" id="KOG1102">
    <property type="taxonomic scope" value="Eukaryota"/>
</dbReference>